<sequence>MNKPNLDQVADYYHKYIKLVPDGDFYNLMNNNVLLLKKALAKNKKGADYAYAEGKWTIKEIVSHLIDVERVMMNRVHAFVRGEKNPIAGYDHDAYVADADLSNKSLEGLINEFELIRKANLAMFQNFSELEWERGGIANNVQFTVRAIAYIMIGHVIHHVNVLEERYYD</sequence>
<organism evidence="2 3">
    <name type="scientific">Acidiluteibacter ferrifornacis</name>
    <dbReference type="NCBI Taxonomy" id="2692424"/>
    <lineage>
        <taxon>Bacteria</taxon>
        <taxon>Pseudomonadati</taxon>
        <taxon>Bacteroidota</taxon>
        <taxon>Flavobacteriia</taxon>
        <taxon>Flavobacteriales</taxon>
        <taxon>Cryomorphaceae</taxon>
        <taxon>Acidiluteibacter</taxon>
    </lineage>
</organism>
<dbReference type="Pfam" id="PF12867">
    <property type="entry name" value="DinB_2"/>
    <property type="match status" value="1"/>
</dbReference>
<protein>
    <submittedName>
        <fullName evidence="2">DUF664 domain-containing protein</fullName>
    </submittedName>
</protein>
<dbReference type="EMBL" id="WWNE01000005">
    <property type="protein sequence ID" value="NBG65343.1"/>
    <property type="molecule type" value="Genomic_DNA"/>
</dbReference>
<name>A0A6N9NHG1_9FLAO</name>
<evidence type="ECO:0000259" key="1">
    <source>
        <dbReference type="Pfam" id="PF12867"/>
    </source>
</evidence>
<keyword evidence="3" id="KW-1185">Reference proteome</keyword>
<proteinExistence type="predicted"/>
<dbReference type="RefSeq" id="WP_160632306.1">
    <property type="nucleotide sequence ID" value="NZ_WWNE01000005.1"/>
</dbReference>
<evidence type="ECO:0000313" key="3">
    <source>
        <dbReference type="Proteomes" id="UP000470771"/>
    </source>
</evidence>
<dbReference type="AlphaFoldDB" id="A0A6N9NHG1"/>
<gene>
    <name evidence="2" type="ORF">GQN54_04405</name>
</gene>
<dbReference type="InterPro" id="IPR034660">
    <property type="entry name" value="DinB/YfiT-like"/>
</dbReference>
<comment type="caution">
    <text evidence="2">The sequence shown here is derived from an EMBL/GenBank/DDBJ whole genome shotgun (WGS) entry which is preliminary data.</text>
</comment>
<evidence type="ECO:0000313" key="2">
    <source>
        <dbReference type="EMBL" id="NBG65343.1"/>
    </source>
</evidence>
<reference evidence="2 3" key="1">
    <citation type="submission" date="2019-12" db="EMBL/GenBank/DDBJ databases">
        <authorList>
            <person name="Zhao J."/>
        </authorList>
    </citation>
    <scope>NUCLEOTIDE SEQUENCE [LARGE SCALE GENOMIC DNA]</scope>
    <source>
        <strain evidence="2 3">S-15</strain>
    </source>
</reference>
<accession>A0A6N9NHG1</accession>
<dbReference type="Gene3D" id="1.20.120.450">
    <property type="entry name" value="dinb family like domain"/>
    <property type="match status" value="1"/>
</dbReference>
<dbReference type="InterPro" id="IPR024775">
    <property type="entry name" value="DinB-like"/>
</dbReference>
<dbReference type="SUPFAM" id="SSF109854">
    <property type="entry name" value="DinB/YfiT-like putative metalloenzymes"/>
    <property type="match status" value="1"/>
</dbReference>
<dbReference type="Proteomes" id="UP000470771">
    <property type="component" value="Unassembled WGS sequence"/>
</dbReference>
<feature type="domain" description="DinB-like" evidence="1">
    <location>
        <begin position="47"/>
        <end position="161"/>
    </location>
</feature>